<accession>A0A382JIB2</accession>
<gene>
    <name evidence="1" type="ORF">METZ01_LOCUS263956</name>
</gene>
<organism evidence="1">
    <name type="scientific">marine metagenome</name>
    <dbReference type="NCBI Taxonomy" id="408172"/>
    <lineage>
        <taxon>unclassified sequences</taxon>
        <taxon>metagenomes</taxon>
        <taxon>ecological metagenomes</taxon>
    </lineage>
</organism>
<protein>
    <recommendedName>
        <fullName evidence="2">Glycosyltransferase family 28 N-terminal domain-containing protein</fullName>
    </recommendedName>
</protein>
<proteinExistence type="predicted"/>
<name>A0A382JIB2_9ZZZZ</name>
<reference evidence="1" key="1">
    <citation type="submission" date="2018-05" db="EMBL/GenBank/DDBJ databases">
        <authorList>
            <person name="Lanie J.A."/>
            <person name="Ng W.-L."/>
            <person name="Kazmierczak K.M."/>
            <person name="Andrzejewski T.M."/>
            <person name="Davidsen T.M."/>
            <person name="Wayne K.J."/>
            <person name="Tettelin H."/>
            <person name="Glass J.I."/>
            <person name="Rusch D."/>
            <person name="Podicherti R."/>
            <person name="Tsui H.-C.T."/>
            <person name="Winkler M.E."/>
        </authorList>
    </citation>
    <scope>NUCLEOTIDE SEQUENCE</scope>
</reference>
<dbReference type="AlphaFoldDB" id="A0A382JIB2"/>
<sequence>MIPPKRIMIAAWGSRGDLQPVTALALALKNAGRDLLVFATPPALP</sequence>
<dbReference type="Gene3D" id="3.40.50.2000">
    <property type="entry name" value="Glycogen Phosphorylase B"/>
    <property type="match status" value="1"/>
</dbReference>
<evidence type="ECO:0000313" key="1">
    <source>
        <dbReference type="EMBL" id="SVC11102.1"/>
    </source>
</evidence>
<dbReference type="SUPFAM" id="SSF53756">
    <property type="entry name" value="UDP-Glycosyltransferase/glycogen phosphorylase"/>
    <property type="match status" value="1"/>
</dbReference>
<dbReference type="EMBL" id="UINC01074168">
    <property type="protein sequence ID" value="SVC11102.1"/>
    <property type="molecule type" value="Genomic_DNA"/>
</dbReference>
<evidence type="ECO:0008006" key="2">
    <source>
        <dbReference type="Google" id="ProtNLM"/>
    </source>
</evidence>